<dbReference type="PANTHER" id="PTHR42673:SF4">
    <property type="entry name" value="MALEYLACETOACETATE ISOMERASE"/>
    <property type="match status" value="1"/>
</dbReference>
<evidence type="ECO:0000313" key="3">
    <source>
        <dbReference type="EMBL" id="THJ36557.1"/>
    </source>
</evidence>
<dbReference type="SFLD" id="SFLDG00358">
    <property type="entry name" value="Main_(cytGST)"/>
    <property type="match status" value="1"/>
</dbReference>
<evidence type="ECO:0000259" key="2">
    <source>
        <dbReference type="PROSITE" id="PS50405"/>
    </source>
</evidence>
<dbReference type="PROSITE" id="PS50404">
    <property type="entry name" value="GST_NTER"/>
    <property type="match status" value="1"/>
</dbReference>
<dbReference type="InterPro" id="IPR036282">
    <property type="entry name" value="Glutathione-S-Trfase_C_sf"/>
</dbReference>
<comment type="caution">
    <text evidence="3">The sequence shown here is derived from an EMBL/GenBank/DDBJ whole genome shotgun (WGS) entry which is preliminary data.</text>
</comment>
<dbReference type="PANTHER" id="PTHR42673">
    <property type="entry name" value="MALEYLACETOACETATE ISOMERASE"/>
    <property type="match status" value="1"/>
</dbReference>
<dbReference type="OrthoDB" id="9799538at2"/>
<dbReference type="PROSITE" id="PS50405">
    <property type="entry name" value="GST_CTER"/>
    <property type="match status" value="1"/>
</dbReference>
<dbReference type="AlphaFoldDB" id="A0A4S5BUG4"/>
<dbReference type="SUPFAM" id="SSF47616">
    <property type="entry name" value="GST C-terminal domain-like"/>
    <property type="match status" value="1"/>
</dbReference>
<dbReference type="InterPro" id="IPR040079">
    <property type="entry name" value="Glutathione_S-Trfase"/>
</dbReference>
<dbReference type="Pfam" id="PF13409">
    <property type="entry name" value="GST_N_2"/>
    <property type="match status" value="1"/>
</dbReference>
<name>A0A4S5BUG4_9BURK</name>
<evidence type="ECO:0000259" key="1">
    <source>
        <dbReference type="PROSITE" id="PS50404"/>
    </source>
</evidence>
<dbReference type="CDD" id="cd03194">
    <property type="entry name" value="GST_C_3"/>
    <property type="match status" value="1"/>
</dbReference>
<accession>A0A4S5BUG4</accession>
<reference evidence="3 4" key="1">
    <citation type="submission" date="2019-04" db="EMBL/GenBank/DDBJ databases">
        <title>Lampropedia sp YIM MLB12 draf genome.</title>
        <authorList>
            <person name="Wang Y.-X."/>
        </authorList>
    </citation>
    <scope>NUCLEOTIDE SEQUENCE [LARGE SCALE GENOMIC DNA]</scope>
    <source>
        <strain evidence="3 4">YIM MLB12</strain>
    </source>
</reference>
<dbReference type="Gene3D" id="3.40.30.10">
    <property type="entry name" value="Glutaredoxin"/>
    <property type="match status" value="1"/>
</dbReference>
<dbReference type="GO" id="GO:0016034">
    <property type="term" value="F:maleylacetoacetate isomerase activity"/>
    <property type="evidence" value="ECO:0007669"/>
    <property type="project" value="TreeGrafter"/>
</dbReference>
<dbReference type="Proteomes" id="UP000306236">
    <property type="component" value="Unassembled WGS sequence"/>
</dbReference>
<organism evidence="3 4">
    <name type="scientific">Lampropedia aestuarii</name>
    <dbReference type="NCBI Taxonomy" id="2562762"/>
    <lineage>
        <taxon>Bacteria</taxon>
        <taxon>Pseudomonadati</taxon>
        <taxon>Pseudomonadota</taxon>
        <taxon>Betaproteobacteria</taxon>
        <taxon>Burkholderiales</taxon>
        <taxon>Comamonadaceae</taxon>
        <taxon>Lampropedia</taxon>
    </lineage>
</organism>
<dbReference type="InterPro" id="IPR010987">
    <property type="entry name" value="Glutathione-S-Trfase_C-like"/>
</dbReference>
<dbReference type="GO" id="GO:0004364">
    <property type="term" value="F:glutathione transferase activity"/>
    <property type="evidence" value="ECO:0007669"/>
    <property type="project" value="TreeGrafter"/>
</dbReference>
<dbReference type="InterPro" id="IPR004045">
    <property type="entry name" value="Glutathione_S-Trfase_N"/>
</dbReference>
<dbReference type="RefSeq" id="WP_136404816.1">
    <property type="nucleotide sequence ID" value="NZ_SSWX01000001.1"/>
</dbReference>
<keyword evidence="3" id="KW-0808">Transferase</keyword>
<dbReference type="SFLD" id="SFLDS00019">
    <property type="entry name" value="Glutathione_Transferase_(cytos"/>
    <property type="match status" value="1"/>
</dbReference>
<gene>
    <name evidence="3" type="ORF">E8K88_01290</name>
</gene>
<feature type="domain" description="GST N-terminal" evidence="1">
    <location>
        <begin position="5"/>
        <end position="89"/>
    </location>
</feature>
<keyword evidence="4" id="KW-1185">Reference proteome</keyword>
<feature type="domain" description="GST C-terminal" evidence="2">
    <location>
        <begin position="94"/>
        <end position="220"/>
    </location>
</feature>
<dbReference type="InterPro" id="IPR036249">
    <property type="entry name" value="Thioredoxin-like_sf"/>
</dbReference>
<dbReference type="Gene3D" id="1.20.1050.10">
    <property type="match status" value="1"/>
</dbReference>
<dbReference type="EMBL" id="SSWX01000001">
    <property type="protein sequence ID" value="THJ36557.1"/>
    <property type="molecule type" value="Genomic_DNA"/>
</dbReference>
<dbReference type="SUPFAM" id="SSF52833">
    <property type="entry name" value="Thioredoxin-like"/>
    <property type="match status" value="1"/>
</dbReference>
<sequence length="233" mass="26113">MPQDLTLYIGNKNYSSWSMRIGVLLTQFEIGFREIKVRFDSFEPNSEFKKAITPLTPVGSVPVLVDNTLVIWDSLAIAEYLNEKFLERQLWPDGLPQRARARSLCAAIHSGFRGLRSACPMNIEADLSEVGAIAWRDNAALRADMHVLEGLLVDALQRYGGPFLFGQQFSIADAFYAPVVMRLNSYALPVSAPLAAYMQHITQLPSVQAWIANALQEKDFLAFEEPYRLRASG</sequence>
<proteinExistence type="predicted"/>
<dbReference type="GO" id="GO:0006749">
    <property type="term" value="P:glutathione metabolic process"/>
    <property type="evidence" value="ECO:0007669"/>
    <property type="project" value="TreeGrafter"/>
</dbReference>
<evidence type="ECO:0000313" key="4">
    <source>
        <dbReference type="Proteomes" id="UP000306236"/>
    </source>
</evidence>
<dbReference type="GO" id="GO:0006559">
    <property type="term" value="P:L-phenylalanine catabolic process"/>
    <property type="evidence" value="ECO:0007669"/>
    <property type="project" value="TreeGrafter"/>
</dbReference>
<protein>
    <submittedName>
        <fullName evidence="3">Glutathione S-transferase</fullName>
    </submittedName>
</protein>
<dbReference type="Pfam" id="PF13410">
    <property type="entry name" value="GST_C_2"/>
    <property type="match status" value="1"/>
</dbReference>